<dbReference type="GO" id="GO:0008126">
    <property type="term" value="F:acetylesterase activity"/>
    <property type="evidence" value="ECO:0007669"/>
    <property type="project" value="TreeGrafter"/>
</dbReference>
<keyword evidence="3" id="KW-0378">Hydrolase</keyword>
<dbReference type="InterPro" id="IPR000952">
    <property type="entry name" value="AB_hydrolase_4_CS"/>
</dbReference>
<dbReference type="InterPro" id="IPR050960">
    <property type="entry name" value="AB_hydrolase_4_sf"/>
</dbReference>
<dbReference type="InterPro" id="IPR012020">
    <property type="entry name" value="ABHD4"/>
</dbReference>
<dbReference type="PROSITE" id="PS01133">
    <property type="entry name" value="UPF0017"/>
    <property type="match status" value="1"/>
</dbReference>
<dbReference type="Gene3D" id="3.40.50.1820">
    <property type="entry name" value="alpha/beta hydrolase"/>
    <property type="match status" value="1"/>
</dbReference>
<feature type="transmembrane region" description="Helical" evidence="5">
    <location>
        <begin position="110"/>
        <end position="133"/>
    </location>
</feature>
<dbReference type="PANTHER" id="PTHR10794">
    <property type="entry name" value="ABHYDROLASE DOMAIN-CONTAINING PROTEIN"/>
    <property type="match status" value="1"/>
</dbReference>
<feature type="active site" description="Charge relay system" evidence="4">
    <location>
        <position position="116"/>
    </location>
</feature>
<evidence type="ECO:0000313" key="6">
    <source>
        <dbReference type="EMBL" id="KAF5913024.1"/>
    </source>
</evidence>
<evidence type="ECO:0000256" key="2">
    <source>
        <dbReference type="ARBA" id="ARBA00022487"/>
    </source>
</evidence>
<feature type="active site" description="Charge relay system" evidence="4">
    <location>
        <position position="215"/>
    </location>
</feature>
<proteinExistence type="inferred from homology"/>
<evidence type="ECO:0000256" key="3">
    <source>
        <dbReference type="ARBA" id="ARBA00022801"/>
    </source>
</evidence>
<name>A0A7J7EBQ5_DICBM</name>
<dbReference type="GO" id="GO:0051793">
    <property type="term" value="P:medium-chain fatty acid catabolic process"/>
    <property type="evidence" value="ECO:0007669"/>
    <property type="project" value="TreeGrafter"/>
</dbReference>
<evidence type="ECO:0000256" key="1">
    <source>
        <dbReference type="ARBA" id="ARBA00010884"/>
    </source>
</evidence>
<dbReference type="SUPFAM" id="SSF53474">
    <property type="entry name" value="alpha/beta-Hydrolases"/>
    <property type="match status" value="1"/>
</dbReference>
<keyword evidence="7" id="KW-1185">Reference proteome</keyword>
<dbReference type="EMBL" id="JACDTQ010003659">
    <property type="protein sequence ID" value="KAF5913024.1"/>
    <property type="molecule type" value="Genomic_DNA"/>
</dbReference>
<evidence type="ECO:0000313" key="7">
    <source>
        <dbReference type="Proteomes" id="UP000551758"/>
    </source>
</evidence>
<evidence type="ECO:0000256" key="5">
    <source>
        <dbReference type="SAM" id="Phobius"/>
    </source>
</evidence>
<accession>A0A7J7EBQ5</accession>
<evidence type="ECO:0000256" key="4">
    <source>
        <dbReference type="PIRSR" id="PIRSR005211-1"/>
    </source>
</evidence>
<keyword evidence="2" id="KW-0719">Serine esterase</keyword>
<dbReference type="InterPro" id="IPR029058">
    <property type="entry name" value="AB_hydrolase_fold"/>
</dbReference>
<comment type="similarity">
    <text evidence="1">Belongs to the AB hydrolase superfamily. AB hydrolase 4 family.</text>
</comment>
<dbReference type="GO" id="GO:0051792">
    <property type="term" value="P:medium-chain fatty acid biosynthetic process"/>
    <property type="evidence" value="ECO:0007669"/>
    <property type="project" value="TreeGrafter"/>
</dbReference>
<dbReference type="AlphaFoldDB" id="A0A7J7EBQ5"/>
<dbReference type="PIRSF" id="PIRSF005211">
    <property type="entry name" value="Ab_hydro_YheT"/>
    <property type="match status" value="1"/>
</dbReference>
<reference evidence="6 7" key="1">
    <citation type="journal article" date="2020" name="Mol. Biol. Evol.">
        <title>Interspecific Gene Flow and the Evolution of Specialization in Black and White Rhinoceros.</title>
        <authorList>
            <person name="Moodley Y."/>
            <person name="Westbury M.V."/>
            <person name="Russo I.M."/>
            <person name="Gopalakrishnan S."/>
            <person name="Rakotoarivelo A."/>
            <person name="Olsen R.A."/>
            <person name="Prost S."/>
            <person name="Tunstall T."/>
            <person name="Ryder O.A."/>
            <person name="Dalen L."/>
            <person name="Bruford M.W."/>
        </authorList>
    </citation>
    <scope>NUCLEOTIDE SEQUENCE [LARGE SCALE GENOMIC DNA]</scope>
    <source>
        <strain evidence="6">SBR-YM</strain>
        <tissue evidence="6">Skin</tissue>
    </source>
</reference>
<comment type="caution">
    <text evidence="6">The sequence shown here is derived from an EMBL/GenBank/DDBJ whole genome shotgun (WGS) entry which is preliminary data.</text>
</comment>
<dbReference type="PANTHER" id="PTHR10794:SF60">
    <property type="entry name" value="PROTEIN ABHD1"/>
    <property type="match status" value="1"/>
</dbReference>
<protein>
    <submittedName>
        <fullName evidence="6">Uncharacterized protein</fullName>
    </submittedName>
</protein>
<feature type="active site" description="Charge relay system" evidence="4">
    <location>
        <position position="186"/>
    </location>
</feature>
<sequence length="261" mass="28820">MGGTGGKPFEVHGIPNSIFVYPFLQNHSEVLQTPDGGQLLLDWAGQHDSSQYPDPTTQPIVLLLPGITGSSQETYILHLVNQALRDGYSHTEDLETVVNHIKNRYPQAPLLAVGISFGGIFSFPILILAYPTFHYLQAHTIRQFDERYTAVVFGYQDCVTYYQAASPRTKVDAIQIPVLCLNAADDPFSPVYGFPLQAAQHSPHVALLITAQGGHIGFLEGLLPWQHCYMSRLLHQYAKAIFQHPAELLSLRALSPEGGKS</sequence>
<keyword evidence="5" id="KW-1133">Transmembrane helix</keyword>
<gene>
    <name evidence="6" type="ORF">HPG69_008975</name>
</gene>
<dbReference type="GO" id="GO:0047372">
    <property type="term" value="F:monoacylglycerol lipase activity"/>
    <property type="evidence" value="ECO:0007669"/>
    <property type="project" value="TreeGrafter"/>
</dbReference>
<organism evidence="6 7">
    <name type="scientific">Diceros bicornis minor</name>
    <name type="common">South-central black rhinoceros</name>
    <dbReference type="NCBI Taxonomy" id="77932"/>
    <lineage>
        <taxon>Eukaryota</taxon>
        <taxon>Metazoa</taxon>
        <taxon>Chordata</taxon>
        <taxon>Craniata</taxon>
        <taxon>Vertebrata</taxon>
        <taxon>Euteleostomi</taxon>
        <taxon>Mammalia</taxon>
        <taxon>Eutheria</taxon>
        <taxon>Laurasiatheria</taxon>
        <taxon>Perissodactyla</taxon>
        <taxon>Rhinocerotidae</taxon>
        <taxon>Diceros</taxon>
    </lineage>
</organism>
<dbReference type="Proteomes" id="UP000551758">
    <property type="component" value="Unassembled WGS sequence"/>
</dbReference>
<keyword evidence="5" id="KW-0812">Transmembrane</keyword>
<keyword evidence="5" id="KW-0472">Membrane</keyword>